<dbReference type="InterPro" id="IPR017039">
    <property type="entry name" value="Virul_fac_BrkB"/>
</dbReference>
<feature type="transmembrane region" description="Helical" evidence="6">
    <location>
        <begin position="35"/>
        <end position="57"/>
    </location>
</feature>
<dbReference type="RefSeq" id="WP_261853778.1">
    <property type="nucleotide sequence ID" value="NZ_BQXY01000007.1"/>
</dbReference>
<feature type="transmembrane region" description="Helical" evidence="6">
    <location>
        <begin position="246"/>
        <end position="267"/>
    </location>
</feature>
<evidence type="ECO:0000256" key="3">
    <source>
        <dbReference type="ARBA" id="ARBA00022692"/>
    </source>
</evidence>
<dbReference type="Proteomes" id="UP001057868">
    <property type="component" value="Unassembled WGS sequence"/>
</dbReference>
<accession>A0A9W5Y589</accession>
<dbReference type="NCBIfam" id="TIGR00765">
    <property type="entry name" value="yihY_not_rbn"/>
    <property type="match status" value="1"/>
</dbReference>
<organism evidence="7 8">
    <name type="scientific">Clostridium folliculivorans</name>
    <dbReference type="NCBI Taxonomy" id="2886038"/>
    <lineage>
        <taxon>Bacteria</taxon>
        <taxon>Bacillati</taxon>
        <taxon>Bacillota</taxon>
        <taxon>Clostridia</taxon>
        <taxon>Eubacteriales</taxon>
        <taxon>Clostridiaceae</taxon>
        <taxon>Clostridium</taxon>
    </lineage>
</organism>
<sequence length="277" mass="31335">MKKDCLVKKGCLTDILKTLIKKVMNDDIFALASQLAYNLILSFFPFLMFIMTIVGMSSLKSEQILSSLSLVLPVSAFNLIRSTVIEVVEVQQKNLLWISLLLALWTSSSGFSGVIKGLNKAYEVKESRSYFKVTSIAILCTIVFALMIVITLFLMVFGDLIGQFLMARFPFDETIKFMWDMVRFMFLISMMILVFASLYHFTPSRKLGWSEVLPGAVVSTVGWLLVSYLFSYYVNNFSNYSRFYGSLGAVFILMTWLFITSLILLLGGEINAVLAEQ</sequence>
<feature type="transmembrane region" description="Helical" evidence="6">
    <location>
        <begin position="136"/>
        <end position="161"/>
    </location>
</feature>
<feature type="transmembrane region" description="Helical" evidence="6">
    <location>
        <begin position="181"/>
        <end position="201"/>
    </location>
</feature>
<dbReference type="EMBL" id="BQXY01000007">
    <property type="protein sequence ID" value="GKU26893.1"/>
    <property type="molecule type" value="Genomic_DNA"/>
</dbReference>
<dbReference type="GO" id="GO:0005886">
    <property type="term" value="C:plasma membrane"/>
    <property type="evidence" value="ECO:0007669"/>
    <property type="project" value="UniProtKB-SubCell"/>
</dbReference>
<dbReference type="PANTHER" id="PTHR30213:SF0">
    <property type="entry name" value="UPF0761 MEMBRANE PROTEIN YIHY"/>
    <property type="match status" value="1"/>
</dbReference>
<reference evidence="7" key="1">
    <citation type="journal article" date="2023" name="Int. J. Syst. Evol. Microbiol.">
        <title>&lt;i&gt;Clostridium folliculivorans&lt;/i&gt; sp. nov., isolated from soil samples of an organic paddy in Japan.</title>
        <authorList>
            <person name="Tazawa J."/>
            <person name="Kobayashi H."/>
            <person name="Tanizawa Y."/>
            <person name="Uchino A."/>
            <person name="Tanaka F."/>
            <person name="Urashima Y."/>
            <person name="Miura S."/>
            <person name="Sakamoto M."/>
            <person name="Ohkuma M."/>
            <person name="Tohno M."/>
        </authorList>
    </citation>
    <scope>NUCLEOTIDE SEQUENCE</scope>
    <source>
        <strain evidence="7">D1-1</strain>
    </source>
</reference>
<evidence type="ECO:0000256" key="4">
    <source>
        <dbReference type="ARBA" id="ARBA00022989"/>
    </source>
</evidence>
<gene>
    <name evidence="7" type="ORF">CFOLD11_37200</name>
</gene>
<evidence type="ECO:0008006" key="9">
    <source>
        <dbReference type="Google" id="ProtNLM"/>
    </source>
</evidence>
<comment type="caution">
    <text evidence="7">The sequence shown here is derived from an EMBL/GenBank/DDBJ whole genome shotgun (WGS) entry which is preliminary data.</text>
</comment>
<evidence type="ECO:0000256" key="2">
    <source>
        <dbReference type="ARBA" id="ARBA00022475"/>
    </source>
</evidence>
<dbReference type="PIRSF" id="PIRSF035875">
    <property type="entry name" value="RNase_BN"/>
    <property type="match status" value="1"/>
</dbReference>
<comment type="subcellular location">
    <subcellularLocation>
        <location evidence="1">Cell membrane</location>
        <topology evidence="1">Multi-pass membrane protein</topology>
    </subcellularLocation>
</comment>
<name>A0A9W5Y589_9CLOT</name>
<feature type="transmembrane region" description="Helical" evidence="6">
    <location>
        <begin position="213"/>
        <end position="234"/>
    </location>
</feature>
<keyword evidence="5 6" id="KW-0472">Membrane</keyword>
<dbReference type="PANTHER" id="PTHR30213">
    <property type="entry name" value="INNER MEMBRANE PROTEIN YHJD"/>
    <property type="match status" value="1"/>
</dbReference>
<evidence type="ECO:0000313" key="7">
    <source>
        <dbReference type="EMBL" id="GKU26893.1"/>
    </source>
</evidence>
<feature type="transmembrane region" description="Helical" evidence="6">
    <location>
        <begin position="64"/>
        <end position="84"/>
    </location>
</feature>
<dbReference type="Pfam" id="PF03631">
    <property type="entry name" value="Virul_fac_BrkB"/>
    <property type="match status" value="1"/>
</dbReference>
<protein>
    <recommendedName>
        <fullName evidence="9">YihY/virulence factor BrkB family protein</fullName>
    </recommendedName>
</protein>
<dbReference type="AlphaFoldDB" id="A0A9W5Y589"/>
<evidence type="ECO:0000256" key="6">
    <source>
        <dbReference type="SAM" id="Phobius"/>
    </source>
</evidence>
<keyword evidence="2" id="KW-1003">Cell membrane</keyword>
<keyword evidence="4 6" id="KW-1133">Transmembrane helix</keyword>
<keyword evidence="3 6" id="KW-0812">Transmembrane</keyword>
<evidence type="ECO:0000313" key="8">
    <source>
        <dbReference type="Proteomes" id="UP001057868"/>
    </source>
</evidence>
<evidence type="ECO:0000256" key="5">
    <source>
        <dbReference type="ARBA" id="ARBA00023136"/>
    </source>
</evidence>
<proteinExistence type="predicted"/>
<feature type="transmembrane region" description="Helical" evidence="6">
    <location>
        <begin position="96"/>
        <end position="115"/>
    </location>
</feature>
<evidence type="ECO:0000256" key="1">
    <source>
        <dbReference type="ARBA" id="ARBA00004651"/>
    </source>
</evidence>
<keyword evidence="8" id="KW-1185">Reference proteome</keyword>